<feature type="region of interest" description="Disordered" evidence="1">
    <location>
        <begin position="1"/>
        <end position="145"/>
    </location>
</feature>
<dbReference type="VEuPathDB" id="TriTrypDB:BSAL_07875"/>
<proteinExistence type="predicted"/>
<dbReference type="EMBL" id="CYKH01001421">
    <property type="protein sequence ID" value="CUG86996.1"/>
    <property type="molecule type" value="Genomic_DNA"/>
</dbReference>
<keyword evidence="3" id="KW-1185">Reference proteome</keyword>
<feature type="compositionally biased region" description="Low complexity" evidence="1">
    <location>
        <begin position="67"/>
        <end position="77"/>
    </location>
</feature>
<gene>
    <name evidence="2" type="ORF">BSAL_07875</name>
</gene>
<dbReference type="AlphaFoldDB" id="A0A0S4J6F6"/>
<reference evidence="3" key="1">
    <citation type="submission" date="2015-09" db="EMBL/GenBank/DDBJ databases">
        <authorList>
            <consortium name="Pathogen Informatics"/>
        </authorList>
    </citation>
    <scope>NUCLEOTIDE SEQUENCE [LARGE SCALE GENOMIC DNA]</scope>
    <source>
        <strain evidence="3">Lake Konstanz</strain>
    </source>
</reference>
<accession>A0A0S4J6F6</accession>
<name>A0A0S4J6F6_BODSA</name>
<sequence length="145" mass="15465">MIAEMRNVGDVVRDGTSTNPPHNDVAASTAINDDASPPIRTRKTAPTHEVPESTSTSPVAPVLNGRAVVASSDNSAASKHHVDPSSFSVALMHDESNQKAAVRSNMPPKPHQSNQKKASPEASPQQTHSLHQEHTTNNVLLQNIM</sequence>
<evidence type="ECO:0000313" key="3">
    <source>
        <dbReference type="Proteomes" id="UP000051952"/>
    </source>
</evidence>
<evidence type="ECO:0000313" key="2">
    <source>
        <dbReference type="EMBL" id="CUG86996.1"/>
    </source>
</evidence>
<dbReference type="Proteomes" id="UP000051952">
    <property type="component" value="Unassembled WGS sequence"/>
</dbReference>
<feature type="compositionally biased region" description="Polar residues" evidence="1">
    <location>
        <begin position="111"/>
        <end position="145"/>
    </location>
</feature>
<organism evidence="2 3">
    <name type="scientific">Bodo saltans</name>
    <name type="common">Flagellated protozoan</name>
    <dbReference type="NCBI Taxonomy" id="75058"/>
    <lineage>
        <taxon>Eukaryota</taxon>
        <taxon>Discoba</taxon>
        <taxon>Euglenozoa</taxon>
        <taxon>Kinetoplastea</taxon>
        <taxon>Metakinetoplastina</taxon>
        <taxon>Eubodonida</taxon>
        <taxon>Bodonidae</taxon>
        <taxon>Bodo</taxon>
    </lineage>
</organism>
<protein>
    <submittedName>
        <fullName evidence="2">Uncharacterized protein</fullName>
    </submittedName>
</protein>
<evidence type="ECO:0000256" key="1">
    <source>
        <dbReference type="SAM" id="MobiDB-lite"/>
    </source>
</evidence>